<dbReference type="EMBL" id="MU971558">
    <property type="protein sequence ID" value="KAK9233882.1"/>
    <property type="molecule type" value="Genomic_DNA"/>
</dbReference>
<dbReference type="Proteomes" id="UP001433508">
    <property type="component" value="Unassembled WGS sequence"/>
</dbReference>
<organism evidence="1 2">
    <name type="scientific">Lipomyces kononenkoae</name>
    <name type="common">Yeast</name>
    <dbReference type="NCBI Taxonomy" id="34357"/>
    <lineage>
        <taxon>Eukaryota</taxon>
        <taxon>Fungi</taxon>
        <taxon>Dikarya</taxon>
        <taxon>Ascomycota</taxon>
        <taxon>Saccharomycotina</taxon>
        <taxon>Lipomycetes</taxon>
        <taxon>Lipomycetales</taxon>
        <taxon>Lipomycetaceae</taxon>
        <taxon>Lipomyces</taxon>
    </lineage>
</organism>
<sequence>MLVTVIGLLAAVAILAKVGHIIYIYLLDPYGLRKFPSVGFSGITSLWSMYHNYRSKRFYAIHKAHEKLGPVVRVQPHHLSFSTPDAFYDIYSHSATRIIKDEFYDSITGEFHATGDARSREEHSRKRRTVAHAFSMRGVVEYEPAIMKASADLIDQLDKRTIDKGVSSFNDVDRWIHLFTFDAIADVLFSNSFRFLKLGDDLCVAETKDGKQYLVHAIETFFASARFSNVLGYLGNAYAKFLKKYVLFWTYGVKMGNNYDGMSIYRINCRTNSSDFNPNDIMSRLLAVGSKPGENQLQFGEVVAECNSLVNAGNSTIGAALTNIVFHLAKNPNIQDHLQQLLDECMDEEVVVPTHEMVKDCQYLRACIDESLRDKPPVSIGLPRLVPPEGATIAGYFVPGNTTVSAATWTIHHDPQLFPEPFKYRPERWLDEKEGPIARKYCLPFSTGGRACVGRNLAYLEMDIVVATLFHRYKVELAVPGFELESFEWFNSKPGPLPIKLRRRTYA</sequence>
<accession>A0ACC3SQH2</accession>
<comment type="caution">
    <text evidence="1">The sequence shown here is derived from an EMBL/GenBank/DDBJ whole genome shotgun (WGS) entry which is preliminary data.</text>
</comment>
<evidence type="ECO:0000313" key="1">
    <source>
        <dbReference type="EMBL" id="KAK9233882.1"/>
    </source>
</evidence>
<gene>
    <name evidence="1" type="ORF">V1525DRAFT_422743</name>
</gene>
<proteinExistence type="predicted"/>
<evidence type="ECO:0000313" key="2">
    <source>
        <dbReference type="Proteomes" id="UP001433508"/>
    </source>
</evidence>
<name>A0ACC3SQH2_LIPKO</name>
<keyword evidence="2" id="KW-1185">Reference proteome</keyword>
<reference evidence="2" key="1">
    <citation type="journal article" date="2024" name="Front. Bioeng. Biotechnol.">
        <title>Genome-scale model development and genomic sequencing of the oleaginous clade Lipomyces.</title>
        <authorList>
            <person name="Czajka J.J."/>
            <person name="Han Y."/>
            <person name="Kim J."/>
            <person name="Mondo S.J."/>
            <person name="Hofstad B.A."/>
            <person name="Robles A."/>
            <person name="Haridas S."/>
            <person name="Riley R."/>
            <person name="LaButti K."/>
            <person name="Pangilinan J."/>
            <person name="Andreopoulos W."/>
            <person name="Lipzen A."/>
            <person name="Yan J."/>
            <person name="Wang M."/>
            <person name="Ng V."/>
            <person name="Grigoriev I.V."/>
            <person name="Spatafora J.W."/>
            <person name="Magnuson J.K."/>
            <person name="Baker S.E."/>
            <person name="Pomraning K.R."/>
        </authorList>
    </citation>
    <scope>NUCLEOTIDE SEQUENCE [LARGE SCALE GENOMIC DNA]</scope>
    <source>
        <strain evidence="2">CBS 7786</strain>
    </source>
</reference>
<protein>
    <submittedName>
        <fullName evidence="1">Cytochrome P450</fullName>
    </submittedName>
</protein>